<name>A0A7L7KQR7_9MOLU</name>
<organism evidence="4 5">
    <name type="scientific">Candidatus Xianfuyuplasma coldseepsis</name>
    <dbReference type="NCBI Taxonomy" id="2782163"/>
    <lineage>
        <taxon>Bacteria</taxon>
        <taxon>Bacillati</taxon>
        <taxon>Mycoplasmatota</taxon>
        <taxon>Mollicutes</taxon>
        <taxon>Candidatus Izemoplasmatales</taxon>
        <taxon>Candidatus Izemoplasmataceae</taxon>
        <taxon>Candidatus Xianfuyuplasma</taxon>
    </lineage>
</organism>
<keyword evidence="2" id="KW-1133">Transmembrane helix</keyword>
<sequence length="539" mass="61026">MAETKKTTTSSTKKSTTTKKPSTQKKSTSTKKSTTSTKKPSTRKKSTSSSTSKTTRTKKPKAETGRIKDKSELTTLETLEAQVEGKVIRERQPLGKLFYLIFSIVFYAVAYFYINTTVYAGSDWIETAIFAFAALFIAFVLMLFNVHMLVFYFFVLPFRRLFKQAKMEAHKEIFFSVGKNKVQTTFNKYKSIFTLVLYFLFGGLLVVASVLSSIQDGDAILQIVYSAFIILIIYLVVINSWQFLFNIIPSILEKSIDAKNGYVLTLSAAVMVIYIVFIIFDITYLAEIMIFVLIIGFIALLGVNLNMIVGEINIFQNLRGRKSKAVTRVVFIVFFGFHIYVVLYASVVAYSIYNWQPDAYNFTEVHYDITVDDEIYSSGTLVEQVYDMNGDPVNQVYDMNGDPLTMGIDENGNTLTIYDEQGNMLWDFYDSSGGNLFNFTDTNGNFINNPFFYEGRLAIIDTKVERLHTYGDFLYWTVISVSTIGYGDIAPSTEYPIAQAWGGFLGIYGLTFFALSISFVSNIAMEGINSVREESRKHD</sequence>
<evidence type="ECO:0000256" key="1">
    <source>
        <dbReference type="SAM" id="MobiDB-lite"/>
    </source>
</evidence>
<protein>
    <submittedName>
        <fullName evidence="4">Two pore domain potassium channel family protein</fullName>
    </submittedName>
</protein>
<dbReference type="KEGG" id="xcl:G4Z02_05175"/>
<keyword evidence="4" id="KW-0406">Ion transport</keyword>
<feature type="transmembrane region" description="Helical" evidence="2">
    <location>
        <begin position="288"/>
        <end position="309"/>
    </location>
</feature>
<dbReference type="AlphaFoldDB" id="A0A7L7KQR7"/>
<feature type="transmembrane region" description="Helical" evidence="2">
    <location>
        <begin position="262"/>
        <end position="282"/>
    </location>
</feature>
<keyword evidence="4" id="KW-0813">Transport</keyword>
<feature type="transmembrane region" description="Helical" evidence="2">
    <location>
        <begin position="129"/>
        <end position="156"/>
    </location>
</feature>
<feature type="transmembrane region" description="Helical" evidence="2">
    <location>
        <begin position="329"/>
        <end position="353"/>
    </location>
</feature>
<evidence type="ECO:0000256" key="2">
    <source>
        <dbReference type="SAM" id="Phobius"/>
    </source>
</evidence>
<keyword evidence="2" id="KW-0812">Transmembrane</keyword>
<gene>
    <name evidence="4" type="ORF">G4Z02_05175</name>
</gene>
<dbReference type="InterPro" id="IPR013099">
    <property type="entry name" value="K_chnl_dom"/>
</dbReference>
<dbReference type="Proteomes" id="UP000514720">
    <property type="component" value="Chromosome"/>
</dbReference>
<feature type="transmembrane region" description="Helical" evidence="2">
    <location>
        <begin position="220"/>
        <end position="241"/>
    </location>
</feature>
<keyword evidence="4" id="KW-0407">Ion channel</keyword>
<feature type="domain" description="Potassium channel" evidence="3">
    <location>
        <begin position="467"/>
        <end position="523"/>
    </location>
</feature>
<dbReference type="Pfam" id="PF07885">
    <property type="entry name" value="Ion_trans_2"/>
    <property type="match status" value="1"/>
</dbReference>
<dbReference type="EMBL" id="CP048914">
    <property type="protein sequence ID" value="QMS85161.1"/>
    <property type="molecule type" value="Genomic_DNA"/>
</dbReference>
<feature type="compositionally biased region" description="Low complexity" evidence="1">
    <location>
        <begin position="7"/>
        <end position="39"/>
    </location>
</feature>
<feature type="region of interest" description="Disordered" evidence="1">
    <location>
        <begin position="1"/>
        <end position="67"/>
    </location>
</feature>
<dbReference type="GO" id="GO:0034220">
    <property type="term" value="P:monoatomic ion transmembrane transport"/>
    <property type="evidence" value="ECO:0007669"/>
    <property type="project" value="UniProtKB-KW"/>
</dbReference>
<proteinExistence type="predicted"/>
<keyword evidence="2" id="KW-0472">Membrane</keyword>
<dbReference type="SUPFAM" id="SSF81324">
    <property type="entry name" value="Voltage-gated potassium channels"/>
    <property type="match status" value="1"/>
</dbReference>
<feature type="transmembrane region" description="Helical" evidence="2">
    <location>
        <begin position="192"/>
        <end position="214"/>
    </location>
</feature>
<dbReference type="Gene3D" id="1.10.287.70">
    <property type="match status" value="1"/>
</dbReference>
<dbReference type="RefSeq" id="WP_258876937.1">
    <property type="nucleotide sequence ID" value="NZ_CP048914.1"/>
</dbReference>
<evidence type="ECO:0000313" key="4">
    <source>
        <dbReference type="EMBL" id="QMS85161.1"/>
    </source>
</evidence>
<reference evidence="4 5" key="1">
    <citation type="submission" date="2020-02" db="EMBL/GenBank/DDBJ databases">
        <authorList>
            <person name="Zheng R.K."/>
            <person name="Sun C.M."/>
        </authorList>
    </citation>
    <scope>NUCLEOTIDE SEQUENCE [LARGE SCALE GENOMIC DNA]</scope>
    <source>
        <strain evidence="5">zrk13</strain>
    </source>
</reference>
<accession>A0A7L7KQR7</accession>
<keyword evidence="5" id="KW-1185">Reference proteome</keyword>
<feature type="transmembrane region" description="Helical" evidence="2">
    <location>
        <begin position="501"/>
        <end position="525"/>
    </location>
</feature>
<evidence type="ECO:0000313" key="5">
    <source>
        <dbReference type="Proteomes" id="UP000514720"/>
    </source>
</evidence>
<evidence type="ECO:0000259" key="3">
    <source>
        <dbReference type="Pfam" id="PF07885"/>
    </source>
</evidence>
<feature type="transmembrane region" description="Helical" evidence="2">
    <location>
        <begin position="97"/>
        <end position="114"/>
    </location>
</feature>